<evidence type="ECO:0000256" key="7">
    <source>
        <dbReference type="ARBA" id="ARBA00022968"/>
    </source>
</evidence>
<comment type="function">
    <text evidence="11">Catalyzes the transfer of galactose onto proteins or lipids.</text>
</comment>
<evidence type="ECO:0000256" key="8">
    <source>
        <dbReference type="ARBA" id="ARBA00022989"/>
    </source>
</evidence>
<keyword evidence="5 11" id="KW-0808">Transferase</keyword>
<keyword evidence="10 11" id="KW-0325">Glycoprotein</keyword>
<dbReference type="Pfam" id="PF13733">
    <property type="entry name" value="Glyco_transf_7N"/>
    <property type="match status" value="1"/>
</dbReference>
<dbReference type="Pfam" id="PF02709">
    <property type="entry name" value="Glyco_transf_7C"/>
    <property type="match status" value="1"/>
</dbReference>
<dbReference type="GO" id="GO:0016020">
    <property type="term" value="C:membrane"/>
    <property type="evidence" value="ECO:0007669"/>
    <property type="project" value="UniProtKB-SubCell"/>
</dbReference>
<dbReference type="UniPathway" id="UPA00378"/>
<comment type="similarity">
    <text evidence="3 11">Belongs to the glycosyltransferase 7 family.</text>
</comment>
<feature type="domain" description="Galactosyltransferase C-terminal" evidence="12">
    <location>
        <begin position="292"/>
        <end position="356"/>
    </location>
</feature>
<keyword evidence="11" id="KW-0464">Manganese</keyword>
<feature type="non-terminal residue" evidence="14">
    <location>
        <position position="1"/>
    </location>
</feature>
<dbReference type="GO" id="GO:0005975">
    <property type="term" value="P:carbohydrate metabolic process"/>
    <property type="evidence" value="ECO:0007669"/>
    <property type="project" value="InterPro"/>
</dbReference>
<dbReference type="InterPro" id="IPR027791">
    <property type="entry name" value="Galactosyl_T_C"/>
</dbReference>
<dbReference type="PANTHER" id="PTHR19300">
    <property type="entry name" value="BETA-1,4-GALACTOSYLTRANSFERASE"/>
    <property type="match status" value="1"/>
</dbReference>
<comment type="cofactor">
    <cofactor evidence="11">
        <name>Mn(2+)</name>
        <dbReference type="ChEBI" id="CHEBI:29035"/>
    </cofactor>
</comment>
<keyword evidence="9" id="KW-0472">Membrane</keyword>
<keyword evidence="7 11" id="KW-0735">Signal-anchor</keyword>
<sequence>GYGDKNNALRQLKYRHVRESSRANFSNDNSMGIPVTANGAKRRMGPGIATTSRLLARNNGVKAVVAVALCFALVNWFFDLDVNQIKQRTLRFVSPDHPWKYEEAGTSKNTSVTSETWQKTTVDIQVPKDVISDGHQANKSIKNLCPLVPPNLVGYIPVKTDVTSLEAVESEFPDVMDGGHFRPKECISRHRVAILVPYRDRAAHLPVFIYNLHRVLSRQQIDYGVFVIEQGDNLGFNRAKLLNVGFVESTALYDYQCVVFHDIDLLPLDDRNVYTCPQNPRHMSVTKNDTSMVFYQLFFGGVSAVSKEHMLLVNGYSNLYWGWGAEDDDMAYRLNSAGLKIQRRPGDIARYYALGHVKSKPSEKRMQLLNRWRRRMKKDGLSSLKYKRLDIAFKKLYTWILVDLSENK</sequence>
<dbReference type="GO" id="GO:0008378">
    <property type="term" value="F:galactosyltransferase activity"/>
    <property type="evidence" value="ECO:0007669"/>
    <property type="project" value="TreeGrafter"/>
</dbReference>
<dbReference type="PANTHER" id="PTHR19300:SF57">
    <property type="entry name" value="BETA-1,4-N-ACETYLGALACTOSAMINYLTRANSFERASE"/>
    <property type="match status" value="1"/>
</dbReference>
<keyword evidence="8" id="KW-1133">Transmembrane helix</keyword>
<evidence type="ECO:0000256" key="6">
    <source>
        <dbReference type="ARBA" id="ARBA00022692"/>
    </source>
</evidence>
<evidence type="ECO:0000256" key="3">
    <source>
        <dbReference type="ARBA" id="ARBA00005735"/>
    </source>
</evidence>
<evidence type="ECO:0000313" key="14">
    <source>
        <dbReference type="EMBL" id="JAT93300.1"/>
    </source>
</evidence>
<dbReference type="EMBL" id="GFAC01005888">
    <property type="protein sequence ID" value="JAT93300.1"/>
    <property type="molecule type" value="mRNA"/>
</dbReference>
<dbReference type="GO" id="GO:0006688">
    <property type="term" value="P:glycosphingolipid biosynthetic process"/>
    <property type="evidence" value="ECO:0007669"/>
    <property type="project" value="TreeGrafter"/>
</dbReference>
<comment type="pathway">
    <text evidence="2 11">Protein modification; protein glycosylation.</text>
</comment>
<accession>A0A1E1X203</accession>
<evidence type="ECO:0000256" key="4">
    <source>
        <dbReference type="ARBA" id="ARBA00022676"/>
    </source>
</evidence>
<evidence type="ECO:0000256" key="2">
    <source>
        <dbReference type="ARBA" id="ARBA00004922"/>
    </source>
</evidence>
<dbReference type="GO" id="GO:0033842">
    <property type="term" value="F:N-acetyl-beta-glucosaminyl-derivative 4-beta-N-acetylgalactosaminyltransferase activity"/>
    <property type="evidence" value="ECO:0007669"/>
    <property type="project" value="TreeGrafter"/>
</dbReference>
<protein>
    <recommendedName>
        <fullName evidence="11">Beta-1,4-N-acetylgalactosaminyltransferase</fullName>
        <ecNumber evidence="11">2.4.1.-</ecNumber>
    </recommendedName>
    <alternativeName>
        <fullName evidence="11">Beta-4-GalNAcT</fullName>
    </alternativeName>
</protein>
<organism evidence="14">
    <name type="scientific">Amblyomma aureolatum</name>
    <dbReference type="NCBI Taxonomy" id="187763"/>
    <lineage>
        <taxon>Eukaryota</taxon>
        <taxon>Metazoa</taxon>
        <taxon>Ecdysozoa</taxon>
        <taxon>Arthropoda</taxon>
        <taxon>Chelicerata</taxon>
        <taxon>Arachnida</taxon>
        <taxon>Acari</taxon>
        <taxon>Parasitiformes</taxon>
        <taxon>Ixodida</taxon>
        <taxon>Ixodoidea</taxon>
        <taxon>Ixodidae</taxon>
        <taxon>Amblyomminae</taxon>
        <taxon>Amblyomma</taxon>
    </lineage>
</organism>
<dbReference type="InterPro" id="IPR029044">
    <property type="entry name" value="Nucleotide-diphossugar_trans"/>
</dbReference>
<dbReference type="Gene3D" id="3.90.550.10">
    <property type="entry name" value="Spore Coat Polysaccharide Biosynthesis Protein SpsA, Chain A"/>
    <property type="match status" value="1"/>
</dbReference>
<evidence type="ECO:0000256" key="9">
    <source>
        <dbReference type="ARBA" id="ARBA00023136"/>
    </source>
</evidence>
<dbReference type="CDD" id="cd00899">
    <property type="entry name" value="b4GalT"/>
    <property type="match status" value="1"/>
</dbReference>
<keyword evidence="11" id="KW-0479">Metal-binding</keyword>
<dbReference type="PRINTS" id="PR02050">
    <property type="entry name" value="B14GALTRFASE"/>
</dbReference>
<evidence type="ECO:0000259" key="13">
    <source>
        <dbReference type="Pfam" id="PF13733"/>
    </source>
</evidence>
<evidence type="ECO:0000256" key="5">
    <source>
        <dbReference type="ARBA" id="ARBA00022679"/>
    </source>
</evidence>
<evidence type="ECO:0000256" key="1">
    <source>
        <dbReference type="ARBA" id="ARBA00004606"/>
    </source>
</evidence>
<keyword evidence="6" id="KW-0812">Transmembrane</keyword>
<proteinExistence type="evidence at transcript level"/>
<comment type="subcellular location">
    <subcellularLocation>
        <location evidence="1 11">Membrane</location>
        <topology evidence="1 11">Single-pass type II membrane protein</topology>
    </subcellularLocation>
</comment>
<name>A0A1E1X203_9ACAR</name>
<dbReference type="InterPro" id="IPR003859">
    <property type="entry name" value="Galactosyl_T"/>
</dbReference>
<dbReference type="InterPro" id="IPR027995">
    <property type="entry name" value="Galactosyl_T_N"/>
</dbReference>
<keyword evidence="4 11" id="KW-0328">Glycosyltransferase</keyword>
<reference evidence="14" key="1">
    <citation type="journal article" date="2017" name="Front. Cell. Infect. Microbiol.">
        <title>The Distinct Transcriptional Response of the Midgut of Amblyomma sculptum and Amblyomma aureolatum Ticks to Rickettsia rickettsii Correlates to Their Differences in Susceptibility to Infection.</title>
        <authorList>
            <person name="Martins L.A."/>
            <person name="Galletti M.F.B.M."/>
            <person name="Ribeiro J.M."/>
            <person name="Fujita A."/>
            <person name="Costa F.B."/>
            <person name="Labruna M.B."/>
            <person name="Daffre S."/>
            <person name="Fogaca A.C."/>
        </authorList>
    </citation>
    <scope>NUCLEOTIDE SEQUENCE</scope>
</reference>
<evidence type="ECO:0000256" key="10">
    <source>
        <dbReference type="ARBA" id="ARBA00023180"/>
    </source>
</evidence>
<dbReference type="AlphaFoldDB" id="A0A1E1X203"/>
<dbReference type="EC" id="2.4.1.-" evidence="11"/>
<dbReference type="SUPFAM" id="SSF53448">
    <property type="entry name" value="Nucleotide-diphospho-sugar transferases"/>
    <property type="match status" value="1"/>
</dbReference>
<dbReference type="GO" id="GO:0005794">
    <property type="term" value="C:Golgi apparatus"/>
    <property type="evidence" value="ECO:0007669"/>
    <property type="project" value="TreeGrafter"/>
</dbReference>
<dbReference type="GO" id="GO:0046872">
    <property type="term" value="F:metal ion binding"/>
    <property type="evidence" value="ECO:0007669"/>
    <property type="project" value="UniProtKB-UniRule"/>
</dbReference>
<evidence type="ECO:0000256" key="11">
    <source>
        <dbReference type="RuleBase" id="RU368121"/>
    </source>
</evidence>
<evidence type="ECO:0000259" key="12">
    <source>
        <dbReference type="Pfam" id="PF02709"/>
    </source>
</evidence>
<feature type="domain" description="Galactosyltransferase N-terminal" evidence="13">
    <location>
        <begin position="145"/>
        <end position="277"/>
    </location>
</feature>